<dbReference type="OrthoDB" id="2817982at2"/>
<dbReference type="KEGG" id="bda:FSZ17_05330"/>
<dbReference type="STRING" id="1742359.GCA_001439625_00862"/>
<organism evidence="1 2">
    <name type="scientific">Cytobacillus dafuensis</name>
    <name type="common">Bacillus dafuensis</name>
    <dbReference type="NCBI Taxonomy" id="1742359"/>
    <lineage>
        <taxon>Bacteria</taxon>
        <taxon>Bacillati</taxon>
        <taxon>Bacillota</taxon>
        <taxon>Bacilli</taxon>
        <taxon>Bacillales</taxon>
        <taxon>Bacillaceae</taxon>
        <taxon>Cytobacillus</taxon>
    </lineage>
</organism>
<protein>
    <submittedName>
        <fullName evidence="1">DUF4309 domain-containing protein</fullName>
    </submittedName>
</protein>
<reference evidence="2" key="1">
    <citation type="submission" date="2019-08" db="EMBL/GenBank/DDBJ databases">
        <authorList>
            <person name="Zheng X."/>
        </authorList>
    </citation>
    <scope>NUCLEOTIDE SEQUENCE [LARGE SCALE GENOMIC DNA]</scope>
    <source>
        <strain evidence="2">FJAT-25496</strain>
    </source>
</reference>
<sequence length="394" mass="45690">MFLTYWEILMRNYLYILALIMLSGILAACVSETNTSNEIEKKQQKLSTTVNQPAVISEKKEKKDTVWLKEKSLYQFEAYDGSYEYTVFLYAEDEQSSFNENLGVKNQVYTGHYSIYLAEKDSTIAYKQEALDEEGTTPFIFNPSLNQVYPLNLGNKTFITILQPSENENSKLLLFAIKDGEIKKVHFSEDLTTIFGYEIKSIYQKYIQTAHLQGDQEWRFITWEFDEKAMTFKKKDESTLKGENGEKWYERWSEKSEIYYPFQNLELSSDVIEKAKQGLPIGSPYPIGTNIANIKKTEPIFIEEGIDAGTPYVMYPEITYYYEKTTGIVTAVSIPGERVKTSLKMIKSLFGEPEEEGYDQLNGEKRVIYNADKYAIKFLADANEEVRSIYLWKK</sequence>
<gene>
    <name evidence="1" type="ORF">FSZ17_05330</name>
</gene>
<evidence type="ECO:0000313" key="1">
    <source>
        <dbReference type="EMBL" id="QED46744.1"/>
    </source>
</evidence>
<keyword evidence="2" id="KW-1185">Reference proteome</keyword>
<evidence type="ECO:0000313" key="2">
    <source>
        <dbReference type="Proteomes" id="UP000321555"/>
    </source>
</evidence>
<proteinExistence type="predicted"/>
<dbReference type="Proteomes" id="UP000321555">
    <property type="component" value="Chromosome"/>
</dbReference>
<accession>A0A5B8Z156</accession>
<name>A0A5B8Z156_CYTDA</name>
<dbReference type="AlphaFoldDB" id="A0A5B8Z156"/>
<dbReference type="EMBL" id="CP042593">
    <property type="protein sequence ID" value="QED46744.1"/>
    <property type="molecule type" value="Genomic_DNA"/>
</dbReference>